<name>A0A0A9FVC5_ARUDO</name>
<dbReference type="AlphaFoldDB" id="A0A0A9FVC5"/>
<reference evidence="1" key="2">
    <citation type="journal article" date="2015" name="Data Brief">
        <title>Shoot transcriptome of the giant reed, Arundo donax.</title>
        <authorList>
            <person name="Barrero R.A."/>
            <person name="Guerrero F.D."/>
            <person name="Moolhuijzen P."/>
            <person name="Goolsby J.A."/>
            <person name="Tidwell J."/>
            <person name="Bellgard S.E."/>
            <person name="Bellgard M.I."/>
        </authorList>
    </citation>
    <scope>NUCLEOTIDE SEQUENCE</scope>
    <source>
        <tissue evidence="1">Shoot tissue taken approximately 20 cm above the soil surface</tissue>
    </source>
</reference>
<protein>
    <submittedName>
        <fullName evidence="1">Uncharacterized protein</fullName>
    </submittedName>
</protein>
<reference evidence="1" key="1">
    <citation type="submission" date="2014-09" db="EMBL/GenBank/DDBJ databases">
        <authorList>
            <person name="Magalhaes I.L.F."/>
            <person name="Oliveira U."/>
            <person name="Santos F.R."/>
            <person name="Vidigal T.H.D.A."/>
            <person name="Brescovit A.D."/>
            <person name="Santos A.J."/>
        </authorList>
    </citation>
    <scope>NUCLEOTIDE SEQUENCE</scope>
    <source>
        <tissue evidence="1">Shoot tissue taken approximately 20 cm above the soil surface</tissue>
    </source>
</reference>
<dbReference type="EMBL" id="GBRH01182727">
    <property type="protein sequence ID" value="JAE15169.1"/>
    <property type="molecule type" value="Transcribed_RNA"/>
</dbReference>
<accession>A0A0A9FVC5</accession>
<organism evidence="1">
    <name type="scientific">Arundo donax</name>
    <name type="common">Giant reed</name>
    <name type="synonym">Donax arundinaceus</name>
    <dbReference type="NCBI Taxonomy" id="35708"/>
    <lineage>
        <taxon>Eukaryota</taxon>
        <taxon>Viridiplantae</taxon>
        <taxon>Streptophyta</taxon>
        <taxon>Embryophyta</taxon>
        <taxon>Tracheophyta</taxon>
        <taxon>Spermatophyta</taxon>
        <taxon>Magnoliopsida</taxon>
        <taxon>Liliopsida</taxon>
        <taxon>Poales</taxon>
        <taxon>Poaceae</taxon>
        <taxon>PACMAD clade</taxon>
        <taxon>Arundinoideae</taxon>
        <taxon>Arundineae</taxon>
        <taxon>Arundo</taxon>
    </lineage>
</organism>
<sequence>MLGLLTNLSSVTTWISPSYCIYRLYLQNCQVQWTTGARIATKSTI</sequence>
<proteinExistence type="predicted"/>
<evidence type="ECO:0000313" key="1">
    <source>
        <dbReference type="EMBL" id="JAE15169.1"/>
    </source>
</evidence>